<organism evidence="2 3">
    <name type="scientific">Pedobacter suwonensis</name>
    <dbReference type="NCBI Taxonomy" id="332999"/>
    <lineage>
        <taxon>Bacteria</taxon>
        <taxon>Pseudomonadati</taxon>
        <taxon>Bacteroidota</taxon>
        <taxon>Sphingobacteriia</taxon>
        <taxon>Sphingobacteriales</taxon>
        <taxon>Sphingobacteriaceae</taxon>
        <taxon>Pedobacter</taxon>
    </lineage>
</organism>
<feature type="coiled-coil region" evidence="1">
    <location>
        <begin position="38"/>
        <end position="88"/>
    </location>
</feature>
<evidence type="ECO:0000313" key="3">
    <source>
        <dbReference type="Proteomes" id="UP000198836"/>
    </source>
</evidence>
<reference evidence="3" key="1">
    <citation type="submission" date="2016-10" db="EMBL/GenBank/DDBJ databases">
        <authorList>
            <person name="Varghese N."/>
            <person name="Submissions S."/>
        </authorList>
    </citation>
    <scope>NUCLEOTIDE SEQUENCE [LARGE SCALE GENOMIC DNA]</scope>
    <source>
        <strain evidence="3">DSM 18130</strain>
    </source>
</reference>
<protein>
    <submittedName>
        <fullName evidence="2">Uncharacterized protein</fullName>
    </submittedName>
</protein>
<name>A0A1I0SE58_9SPHI</name>
<dbReference type="EMBL" id="FOJM01000001">
    <property type="protein sequence ID" value="SFA37779.1"/>
    <property type="molecule type" value="Genomic_DNA"/>
</dbReference>
<accession>A0A1I0SE58</accession>
<dbReference type="AlphaFoldDB" id="A0A1I0SE58"/>
<sequence length="206" mass="23916">MDQLDLHLFWELLPLKGLGPIQFLSEKTDVQLYDKILGKIIAEEHENLEKRKQDLQDTVKQFSQFFSKEDLKIAIEALEETIGNERDDISTTFWGSGISLEYKADQLVEIFADDRAKLLHFQDIPIFSAEPIHLIGEISKQLNEIPLIKDEEVVFPKHHLFLFSFLSEQVDGQYCEGSKKNRSISWRNSPRTHAVNLADYQPLKLF</sequence>
<proteinExistence type="predicted"/>
<evidence type="ECO:0000313" key="2">
    <source>
        <dbReference type="EMBL" id="SFA37779.1"/>
    </source>
</evidence>
<dbReference type="RefSeq" id="WP_090978833.1">
    <property type="nucleotide sequence ID" value="NZ_FOJM01000001.1"/>
</dbReference>
<keyword evidence="3" id="KW-1185">Reference proteome</keyword>
<dbReference type="Proteomes" id="UP000198836">
    <property type="component" value="Unassembled WGS sequence"/>
</dbReference>
<dbReference type="OrthoDB" id="755863at2"/>
<keyword evidence="1" id="KW-0175">Coiled coil</keyword>
<dbReference type="STRING" id="332999.SAMN04488511_1015"/>
<gene>
    <name evidence="2" type="ORF">SAMN04488511_1015</name>
</gene>
<evidence type="ECO:0000256" key="1">
    <source>
        <dbReference type="SAM" id="Coils"/>
    </source>
</evidence>